<sequence length="100" mass="11642">MSYNPDLEIYRKKLRKMLPQLEDRYNVKYIGLFGSYVRGEQTAESDLDILVEFSKTPTLFQFINLENYLSDTLGIKVDLVMKDSLKPNIGKHILNEVRAV</sequence>
<name>A0A1X7P2S7_9EURY</name>
<comment type="catalytic activity">
    <reaction evidence="12">
        <text>L-tyrosyl-[protein] + ATP = O-(5'-adenylyl)-L-tyrosyl-[protein] + diphosphate</text>
        <dbReference type="Rhea" id="RHEA:54288"/>
        <dbReference type="Rhea" id="RHEA-COMP:10136"/>
        <dbReference type="Rhea" id="RHEA-COMP:13846"/>
        <dbReference type="ChEBI" id="CHEBI:30616"/>
        <dbReference type="ChEBI" id="CHEBI:33019"/>
        <dbReference type="ChEBI" id="CHEBI:46858"/>
        <dbReference type="ChEBI" id="CHEBI:83624"/>
        <dbReference type="EC" id="2.7.7.108"/>
    </reaction>
</comment>
<evidence type="ECO:0000259" key="13">
    <source>
        <dbReference type="Pfam" id="PF01909"/>
    </source>
</evidence>
<evidence type="ECO:0000256" key="3">
    <source>
        <dbReference type="ARBA" id="ARBA00022679"/>
    </source>
</evidence>
<dbReference type="EMBL" id="FXBN01000004">
    <property type="protein sequence ID" value="SMH44449.1"/>
    <property type="molecule type" value="Genomic_DNA"/>
</dbReference>
<evidence type="ECO:0000256" key="7">
    <source>
        <dbReference type="ARBA" id="ARBA00022840"/>
    </source>
</evidence>
<evidence type="ECO:0000256" key="11">
    <source>
        <dbReference type="ARBA" id="ARBA00047518"/>
    </source>
</evidence>
<organism evidence="15 16">
    <name type="scientific">Methanohalophilus portucalensis FDF-1</name>
    <dbReference type="NCBI Taxonomy" id="523843"/>
    <lineage>
        <taxon>Archaea</taxon>
        <taxon>Methanobacteriati</taxon>
        <taxon>Methanobacteriota</taxon>
        <taxon>Stenosarchaea group</taxon>
        <taxon>Methanomicrobia</taxon>
        <taxon>Methanosarcinales</taxon>
        <taxon>Methanosarcinaceae</taxon>
        <taxon>Methanohalophilus</taxon>
    </lineage>
</organism>
<dbReference type="PANTHER" id="PTHR33571">
    <property type="entry name" value="SSL8005 PROTEIN"/>
    <property type="match status" value="1"/>
</dbReference>
<dbReference type="PANTHER" id="PTHR33571:SF19">
    <property type="entry name" value="PROTEIN ADENYLYLTRANSFERASE MJ0128-RELATED"/>
    <property type="match status" value="1"/>
</dbReference>
<reference evidence="14 17" key="3">
    <citation type="submission" date="2018-10" db="EMBL/GenBank/DDBJ databases">
        <title>Cultivation of a novel Methanohalophilus strain from Kebrit Deep of the Red Sea and a genomic comparison of members of the genus Methanohalophilus.</title>
        <authorList>
            <person name="Guan Y."/>
            <person name="Ngugi D.K."/>
            <person name="Stingl U."/>
        </authorList>
    </citation>
    <scope>NUCLEOTIDE SEQUENCE [LARGE SCALE GENOMIC DNA]</scope>
    <source>
        <strain evidence="14 17">DSM 7471</strain>
    </source>
</reference>
<keyword evidence="3" id="KW-0808">Transferase</keyword>
<keyword evidence="7" id="KW-0067">ATP-binding</keyword>
<keyword evidence="16" id="KW-1185">Reference proteome</keyword>
<reference evidence="16" key="1">
    <citation type="submission" date="2017-04" db="EMBL/GenBank/DDBJ databases">
        <authorList>
            <person name="Varghese N."/>
            <person name="Submissions S."/>
        </authorList>
    </citation>
    <scope>NUCLEOTIDE SEQUENCE [LARGE SCALE GENOMIC DNA]</scope>
    <source>
        <strain evidence="16">FDF-1</strain>
    </source>
</reference>
<evidence type="ECO:0000256" key="2">
    <source>
        <dbReference type="ARBA" id="ARBA00022649"/>
    </source>
</evidence>
<dbReference type="RefSeq" id="WP_085503724.1">
    <property type="nucleotide sequence ID" value="NZ_FXBN01000004.1"/>
</dbReference>
<comment type="cofactor">
    <cofactor evidence="1">
        <name>Mg(2+)</name>
        <dbReference type="ChEBI" id="CHEBI:18420"/>
    </cofactor>
</comment>
<dbReference type="Proteomes" id="UP000278252">
    <property type="component" value="Unassembled WGS sequence"/>
</dbReference>
<proteinExistence type="inferred from homology"/>
<reference evidence="15" key="2">
    <citation type="submission" date="2017-04" db="EMBL/GenBank/DDBJ databases">
        <authorList>
            <person name="Afonso C.L."/>
            <person name="Miller P.J."/>
            <person name="Scott M.A."/>
            <person name="Spackman E."/>
            <person name="Goraichik I."/>
            <person name="Dimitrov K.M."/>
            <person name="Suarez D.L."/>
            <person name="Swayne D.E."/>
        </authorList>
    </citation>
    <scope>NUCLEOTIDE SEQUENCE [LARGE SCALE GENOMIC DNA]</scope>
    <source>
        <strain evidence="15">FDF-1</strain>
    </source>
</reference>
<evidence type="ECO:0000256" key="10">
    <source>
        <dbReference type="ARBA" id="ARBA00038276"/>
    </source>
</evidence>
<evidence type="ECO:0000313" key="15">
    <source>
        <dbReference type="EMBL" id="SMH44449.1"/>
    </source>
</evidence>
<keyword evidence="6" id="KW-0547">Nucleotide-binding</keyword>
<protein>
    <recommendedName>
        <fullName evidence="9">protein adenylyltransferase</fullName>
        <ecNumber evidence="9">2.7.7.108</ecNumber>
    </recommendedName>
</protein>
<evidence type="ECO:0000256" key="6">
    <source>
        <dbReference type="ARBA" id="ARBA00022741"/>
    </source>
</evidence>
<evidence type="ECO:0000256" key="9">
    <source>
        <dbReference type="ARBA" id="ARBA00034531"/>
    </source>
</evidence>
<evidence type="ECO:0000313" key="16">
    <source>
        <dbReference type="Proteomes" id="UP000193969"/>
    </source>
</evidence>
<dbReference type="OrthoDB" id="9287at2157"/>
<dbReference type="GO" id="GO:0046872">
    <property type="term" value="F:metal ion binding"/>
    <property type="evidence" value="ECO:0007669"/>
    <property type="project" value="UniProtKB-KW"/>
</dbReference>
<feature type="domain" description="Polymerase nucleotidyl transferase" evidence="13">
    <location>
        <begin position="14"/>
        <end position="99"/>
    </location>
</feature>
<comment type="similarity">
    <text evidence="10">Belongs to the MntA antitoxin family.</text>
</comment>
<dbReference type="Gene3D" id="3.30.460.10">
    <property type="entry name" value="Beta Polymerase, domain 2"/>
    <property type="match status" value="1"/>
</dbReference>
<dbReference type="CDD" id="cd05403">
    <property type="entry name" value="NT_KNTase_like"/>
    <property type="match status" value="1"/>
</dbReference>
<evidence type="ECO:0000313" key="14">
    <source>
        <dbReference type="EMBL" id="RNI10062.1"/>
    </source>
</evidence>
<dbReference type="GO" id="GO:0005524">
    <property type="term" value="F:ATP binding"/>
    <property type="evidence" value="ECO:0007669"/>
    <property type="project" value="UniProtKB-KW"/>
</dbReference>
<dbReference type="GO" id="GO:0070733">
    <property type="term" value="F:AMPylase activity"/>
    <property type="evidence" value="ECO:0007669"/>
    <property type="project" value="UniProtKB-EC"/>
</dbReference>
<dbReference type="SUPFAM" id="SSF81301">
    <property type="entry name" value="Nucleotidyltransferase"/>
    <property type="match status" value="1"/>
</dbReference>
<dbReference type="InterPro" id="IPR002934">
    <property type="entry name" value="Polymerase_NTP_transf_dom"/>
</dbReference>
<keyword evidence="5" id="KW-0479">Metal-binding</keyword>
<evidence type="ECO:0000256" key="5">
    <source>
        <dbReference type="ARBA" id="ARBA00022723"/>
    </source>
</evidence>
<gene>
    <name evidence="14" type="ORF">EFE41_08370</name>
    <name evidence="15" type="ORF">SAMN06264941_2074</name>
</gene>
<evidence type="ECO:0000256" key="1">
    <source>
        <dbReference type="ARBA" id="ARBA00001946"/>
    </source>
</evidence>
<dbReference type="EMBL" id="RJJH01000013">
    <property type="protein sequence ID" value="RNI10062.1"/>
    <property type="molecule type" value="Genomic_DNA"/>
</dbReference>
<dbReference type="InterPro" id="IPR052038">
    <property type="entry name" value="Type-VII_TA_antitoxin"/>
</dbReference>
<dbReference type="InterPro" id="IPR043519">
    <property type="entry name" value="NT_sf"/>
</dbReference>
<keyword evidence="4" id="KW-0548">Nucleotidyltransferase</keyword>
<dbReference type="Proteomes" id="UP000193969">
    <property type="component" value="Unassembled WGS sequence"/>
</dbReference>
<dbReference type="EC" id="2.7.7.108" evidence="9"/>
<keyword evidence="8" id="KW-0460">Magnesium</keyword>
<dbReference type="AlphaFoldDB" id="A0A1X7P2S7"/>
<keyword evidence="2" id="KW-1277">Toxin-antitoxin system</keyword>
<evidence type="ECO:0000256" key="12">
    <source>
        <dbReference type="ARBA" id="ARBA00048696"/>
    </source>
</evidence>
<evidence type="ECO:0000313" key="17">
    <source>
        <dbReference type="Proteomes" id="UP000278252"/>
    </source>
</evidence>
<evidence type="ECO:0000256" key="8">
    <source>
        <dbReference type="ARBA" id="ARBA00022842"/>
    </source>
</evidence>
<evidence type="ECO:0000256" key="4">
    <source>
        <dbReference type="ARBA" id="ARBA00022695"/>
    </source>
</evidence>
<accession>A0A1X7P2S7</accession>
<dbReference type="Pfam" id="PF01909">
    <property type="entry name" value="NTP_transf_2"/>
    <property type="match status" value="1"/>
</dbReference>
<comment type="catalytic activity">
    <reaction evidence="11">
        <text>O-(5'-adenylyl)-L-tyrosyl-[protein] + ATP = O-[5'-(adenylyl-(5'-&gt;3')-adenylyl)]-L-tyrosyl-[protein] + diphosphate</text>
        <dbReference type="Rhea" id="RHEA:66528"/>
        <dbReference type="Rhea" id="RHEA-COMP:13846"/>
        <dbReference type="Rhea" id="RHEA-COMP:17046"/>
        <dbReference type="ChEBI" id="CHEBI:30616"/>
        <dbReference type="ChEBI" id="CHEBI:33019"/>
        <dbReference type="ChEBI" id="CHEBI:83624"/>
        <dbReference type="ChEBI" id="CHEBI:167160"/>
    </reaction>
</comment>